<feature type="transmembrane region" description="Helical" evidence="7">
    <location>
        <begin position="226"/>
        <end position="248"/>
    </location>
</feature>
<dbReference type="AlphaFoldDB" id="A0A1H4E7T7"/>
<dbReference type="InterPro" id="IPR011066">
    <property type="entry name" value="MscS_channel_C_sf"/>
</dbReference>
<evidence type="ECO:0000313" key="11">
    <source>
        <dbReference type="Proteomes" id="UP000198703"/>
    </source>
</evidence>
<evidence type="ECO:0000313" key="10">
    <source>
        <dbReference type="EMBL" id="SEA81105.1"/>
    </source>
</evidence>
<dbReference type="Gene3D" id="2.30.30.60">
    <property type="match status" value="1"/>
</dbReference>
<dbReference type="STRING" id="89524.SAMN05444370_112100"/>
<dbReference type="InterPro" id="IPR045276">
    <property type="entry name" value="YbiO_bact"/>
</dbReference>
<protein>
    <submittedName>
        <fullName evidence="10">Small-conductance mechanosensitive channel</fullName>
    </submittedName>
</protein>
<dbReference type="Pfam" id="PF00924">
    <property type="entry name" value="MS_channel_2nd"/>
    <property type="match status" value="1"/>
</dbReference>
<sequence>MVIDALERPGSAEAASAPASAEAVRAMVARLTDAEVRALLLERLDAVVGAQDPARAEGGLGRALATSADALAASVAGAIARVPNIPAGAAEGFARFWAPRGWWGTLHLLAVGLAALGAGHIAERAVRRWWRRLETPPAEARLGATLGFLLERLALEAAGLAALLAAARAVIAVAHPPEPISDLILTFFLFLPVLYVGAAAAAGRFLLAPDEPGVRLLDVDDADARFLQRAVVIFAGLVGFRAYVLSFLGGHGVDLASMRLGFWLTLLVHGWLFYAAWRARDALSGMLADAHAAGDEAQVARAYPWAAMALIALFWAITEIFTGLGFWPLLDERLPLTLAALIFAPVADKGIRGLAAHLSPDPGGPPDALAARAAERVRRGLRRMGRVALGGALMLALVDLWNVDFSEAAMGAAPARVSAAAVHALGVAAFGWLAFEGVTLWITRRILAETPAPATEDEEQGGEGGGAGGSRLYTVLPLLLRVAQAVILLATTLEALRALGVGVGPLLAGLGVLGLAIGFGAQKLVADVVSGVFFLIDDAFRVGEYVEIEDTVGTVERISIRSLQLRHHLGAVHTIPFGDVARLTNYSRDWVIMKLRFTVPFDTDLDLVKSIFKQIGKDMADDPDFASDFLQPFKSQGVLEVNDVGMVVRGKFMARPGRQWGLRKEIFARVQRAFEAQGVQFARREVRVRIDGEAHPVPKPIREAALAAAQAHLDEDLVEPESAKD</sequence>
<dbReference type="OrthoDB" id="9814206at2"/>
<name>A0A1H4E7T7_9RHOB</name>
<evidence type="ECO:0000256" key="4">
    <source>
        <dbReference type="ARBA" id="ARBA00022692"/>
    </source>
</evidence>
<evidence type="ECO:0000259" key="8">
    <source>
        <dbReference type="Pfam" id="PF00924"/>
    </source>
</evidence>
<keyword evidence="5 7" id="KW-1133">Transmembrane helix</keyword>
<feature type="transmembrane region" description="Helical" evidence="7">
    <location>
        <begin position="305"/>
        <end position="327"/>
    </location>
</feature>
<feature type="transmembrane region" description="Helical" evidence="7">
    <location>
        <begin position="102"/>
        <end position="122"/>
    </location>
</feature>
<feature type="transmembrane region" description="Helical" evidence="7">
    <location>
        <begin position="384"/>
        <end position="403"/>
    </location>
</feature>
<keyword evidence="6 7" id="KW-0472">Membrane</keyword>
<evidence type="ECO:0000256" key="1">
    <source>
        <dbReference type="ARBA" id="ARBA00004651"/>
    </source>
</evidence>
<dbReference type="PANTHER" id="PTHR30460">
    <property type="entry name" value="MODERATE CONDUCTANCE MECHANOSENSITIVE CHANNEL YBIO"/>
    <property type="match status" value="1"/>
</dbReference>
<evidence type="ECO:0000256" key="7">
    <source>
        <dbReference type="SAM" id="Phobius"/>
    </source>
</evidence>
<dbReference type="SUPFAM" id="SSF50182">
    <property type="entry name" value="Sm-like ribonucleoproteins"/>
    <property type="match status" value="1"/>
</dbReference>
<keyword evidence="3" id="KW-1003">Cell membrane</keyword>
<dbReference type="PANTHER" id="PTHR30460:SF0">
    <property type="entry name" value="MODERATE CONDUCTANCE MECHANOSENSITIVE CHANNEL YBIO"/>
    <property type="match status" value="1"/>
</dbReference>
<dbReference type="Gene3D" id="1.10.287.1260">
    <property type="match status" value="1"/>
</dbReference>
<dbReference type="EMBL" id="FNQM01000012">
    <property type="protein sequence ID" value="SEA81105.1"/>
    <property type="molecule type" value="Genomic_DNA"/>
</dbReference>
<evidence type="ECO:0000256" key="3">
    <source>
        <dbReference type="ARBA" id="ARBA00022475"/>
    </source>
</evidence>
<keyword evidence="11" id="KW-1185">Reference proteome</keyword>
<dbReference type="InterPro" id="IPR010920">
    <property type="entry name" value="LSM_dom_sf"/>
</dbReference>
<evidence type="ECO:0000259" key="9">
    <source>
        <dbReference type="Pfam" id="PF21082"/>
    </source>
</evidence>
<dbReference type="RefSeq" id="WP_093255080.1">
    <property type="nucleotide sequence ID" value="NZ_FNQM01000012.1"/>
</dbReference>
<dbReference type="Pfam" id="PF21082">
    <property type="entry name" value="MS_channel_3rd"/>
    <property type="match status" value="1"/>
</dbReference>
<evidence type="ECO:0000256" key="6">
    <source>
        <dbReference type="ARBA" id="ARBA00023136"/>
    </source>
</evidence>
<reference evidence="10 11" key="1">
    <citation type="submission" date="2016-10" db="EMBL/GenBank/DDBJ databases">
        <authorList>
            <person name="de Groot N.N."/>
        </authorList>
    </citation>
    <scope>NUCLEOTIDE SEQUENCE [LARGE SCALE GENOMIC DNA]</scope>
    <source>
        <strain evidence="10 11">DSM 15345</strain>
    </source>
</reference>
<dbReference type="Proteomes" id="UP000198703">
    <property type="component" value="Unassembled WGS sequence"/>
</dbReference>
<feature type="transmembrane region" description="Helical" evidence="7">
    <location>
        <begin position="415"/>
        <end position="435"/>
    </location>
</feature>
<dbReference type="SUPFAM" id="SSF82861">
    <property type="entry name" value="Mechanosensitive channel protein MscS (YggB), transmembrane region"/>
    <property type="match status" value="1"/>
</dbReference>
<dbReference type="InterPro" id="IPR011014">
    <property type="entry name" value="MscS_channel_TM-2"/>
</dbReference>
<dbReference type="GO" id="GO:0005886">
    <property type="term" value="C:plasma membrane"/>
    <property type="evidence" value="ECO:0007669"/>
    <property type="project" value="UniProtKB-SubCell"/>
</dbReference>
<accession>A0A1H4E7T7</accession>
<gene>
    <name evidence="10" type="ORF">SAMN05444370_112100</name>
</gene>
<dbReference type="InterPro" id="IPR023408">
    <property type="entry name" value="MscS_beta-dom_sf"/>
</dbReference>
<organism evidence="10 11">
    <name type="scientific">Rubrimonas cliftonensis</name>
    <dbReference type="NCBI Taxonomy" id="89524"/>
    <lineage>
        <taxon>Bacteria</taxon>
        <taxon>Pseudomonadati</taxon>
        <taxon>Pseudomonadota</taxon>
        <taxon>Alphaproteobacteria</taxon>
        <taxon>Rhodobacterales</taxon>
        <taxon>Paracoccaceae</taxon>
        <taxon>Rubrimonas</taxon>
    </lineage>
</organism>
<feature type="domain" description="Mechanosensitive ion channel MscS" evidence="8">
    <location>
        <begin position="524"/>
        <end position="588"/>
    </location>
</feature>
<feature type="transmembrane region" description="Helical" evidence="7">
    <location>
        <begin position="499"/>
        <end position="521"/>
    </location>
</feature>
<keyword evidence="4 7" id="KW-0812">Transmembrane</keyword>
<dbReference type="InterPro" id="IPR006685">
    <property type="entry name" value="MscS_channel_2nd"/>
</dbReference>
<feature type="transmembrane region" description="Helical" evidence="7">
    <location>
        <begin position="260"/>
        <end position="277"/>
    </location>
</feature>
<dbReference type="SUPFAM" id="SSF82689">
    <property type="entry name" value="Mechanosensitive channel protein MscS (YggB), C-terminal domain"/>
    <property type="match status" value="1"/>
</dbReference>
<feature type="transmembrane region" description="Helical" evidence="7">
    <location>
        <begin position="183"/>
        <end position="206"/>
    </location>
</feature>
<proteinExistence type="inferred from homology"/>
<dbReference type="Gene3D" id="3.30.70.100">
    <property type="match status" value="1"/>
</dbReference>
<feature type="domain" description="Mechanosensitive ion channel MscS C-terminal" evidence="9">
    <location>
        <begin position="594"/>
        <end position="681"/>
    </location>
</feature>
<comment type="subcellular location">
    <subcellularLocation>
        <location evidence="1">Cell membrane</location>
        <topology evidence="1">Multi-pass membrane protein</topology>
    </subcellularLocation>
</comment>
<dbReference type="InterPro" id="IPR049278">
    <property type="entry name" value="MS_channel_C"/>
</dbReference>
<evidence type="ECO:0000256" key="2">
    <source>
        <dbReference type="ARBA" id="ARBA00008017"/>
    </source>
</evidence>
<dbReference type="GO" id="GO:0008381">
    <property type="term" value="F:mechanosensitive monoatomic ion channel activity"/>
    <property type="evidence" value="ECO:0007669"/>
    <property type="project" value="InterPro"/>
</dbReference>
<evidence type="ECO:0000256" key="5">
    <source>
        <dbReference type="ARBA" id="ARBA00022989"/>
    </source>
</evidence>
<comment type="similarity">
    <text evidence="2">Belongs to the MscS (TC 1.A.23) family.</text>
</comment>